<reference evidence="1 2" key="1">
    <citation type="submission" date="2014-02" db="EMBL/GenBank/DDBJ databases">
        <title>Draft genome of Erwinia mallotivora strain BT-MARDI, a papaya dieback pathogen.</title>
        <authorList>
            <person name="Redzuan R."/>
            <person name="Abu Bakar N."/>
            <person name="Badrun R."/>
            <person name="Mohd Raih M.F."/>
            <person name="Rozano L."/>
            <person name="Mat Amin N."/>
        </authorList>
    </citation>
    <scope>NUCLEOTIDE SEQUENCE [LARGE SCALE GENOMIC DNA]</scope>
    <source>
        <strain evidence="1 2">BT-MARDI</strain>
    </source>
</reference>
<evidence type="ECO:0000313" key="2">
    <source>
        <dbReference type="Proteomes" id="UP000019918"/>
    </source>
</evidence>
<dbReference type="OrthoDB" id="9787207at2"/>
<gene>
    <name evidence="1" type="ORF">BG55_21105</name>
</gene>
<evidence type="ECO:0000313" key="1">
    <source>
        <dbReference type="EMBL" id="EXU73715.1"/>
    </source>
</evidence>
<dbReference type="EMBL" id="JFHN01000074">
    <property type="protein sequence ID" value="EXU73715.1"/>
    <property type="molecule type" value="Genomic_DNA"/>
</dbReference>
<dbReference type="Proteomes" id="UP000019918">
    <property type="component" value="Unassembled WGS sequence"/>
</dbReference>
<dbReference type="Pfam" id="PF06224">
    <property type="entry name" value="AlkZ-like"/>
    <property type="match status" value="1"/>
</dbReference>
<dbReference type="PANTHER" id="PTHR30528">
    <property type="entry name" value="CYTOPLASMIC PROTEIN"/>
    <property type="match status" value="1"/>
</dbReference>
<dbReference type="RefSeq" id="WP_034941157.1">
    <property type="nucleotide sequence ID" value="NZ_JFHN01000074.1"/>
</dbReference>
<name>A0A014NIW5_9GAMM</name>
<dbReference type="AlphaFoldDB" id="A0A014NIW5"/>
<dbReference type="InterPro" id="IPR009351">
    <property type="entry name" value="AlkZ-like"/>
</dbReference>
<comment type="caution">
    <text evidence="1">The sequence shown here is derived from an EMBL/GenBank/DDBJ whole genome shotgun (WGS) entry which is preliminary data.</text>
</comment>
<organism evidence="1 2">
    <name type="scientific">Erwinia mallotivora</name>
    <dbReference type="NCBI Taxonomy" id="69222"/>
    <lineage>
        <taxon>Bacteria</taxon>
        <taxon>Pseudomonadati</taxon>
        <taxon>Pseudomonadota</taxon>
        <taxon>Gammaproteobacteria</taxon>
        <taxon>Enterobacterales</taxon>
        <taxon>Erwiniaceae</taxon>
        <taxon>Erwinia</taxon>
    </lineage>
</organism>
<dbReference type="PATRIC" id="fig|69222.5.peg.4309"/>
<evidence type="ECO:0008006" key="3">
    <source>
        <dbReference type="Google" id="ProtNLM"/>
    </source>
</evidence>
<keyword evidence="2" id="KW-1185">Reference proteome</keyword>
<sequence length="402" mass="47431">MPVVSLSLRHARHLQLAAQGLLRPARKKAQFDDLLNAIDRMSLLQIDTIHVVARSPYIVLFSRLGDYPQRWLEDALAAGQLFEYWAHEACFIPIMDYALFRHRMLNPQYPDWKYDHEWMATWQHEISELLGYIAKNGPVRSADFAAPGGNKPGWWAWKPHKRHLENLFSAGELMVRERRNFHRVYDLRQNVMPDWDDARDAVNETEAVRQMLRNSARSLGVFRPAWLADYYRLKQAPVKELLAEWVISGEVVPVNVETLGQCYLHQSLISELEVMPVATHSTLLSPFDPLVWDRRRLRELFAFDYRLECYTPEQRRQYGYFVLPVLHRGELKGRLDAKMLRKEKTLLVKQFWLEKGVKITQRLLDDLRLAVLRFARWQGAESVRLEKLPHEMLEAWKKNWPL</sequence>
<protein>
    <recommendedName>
        <fullName evidence="3">Cytoplasmic protein</fullName>
    </recommendedName>
</protein>
<accession>A0A014NIW5</accession>
<dbReference type="PANTHER" id="PTHR30528:SF0">
    <property type="entry name" value="CYTOPLASMIC PROTEIN"/>
    <property type="match status" value="1"/>
</dbReference>
<dbReference type="STRING" id="69222.BG55_21105"/>
<proteinExistence type="predicted"/>